<reference evidence="1" key="1">
    <citation type="submission" date="2020-11" db="EMBL/GenBank/DDBJ databases">
        <authorList>
            <person name="Whitehead M."/>
        </authorList>
    </citation>
    <scope>NUCLEOTIDE SEQUENCE</scope>
    <source>
        <strain evidence="1">EGII</strain>
    </source>
</reference>
<gene>
    <name evidence="1" type="ORF">CCAP1982_LOCUS7708</name>
</gene>
<organism evidence="1 2">
    <name type="scientific">Ceratitis capitata</name>
    <name type="common">Mediterranean fruit fly</name>
    <name type="synonym">Tephritis capitata</name>
    <dbReference type="NCBI Taxonomy" id="7213"/>
    <lineage>
        <taxon>Eukaryota</taxon>
        <taxon>Metazoa</taxon>
        <taxon>Ecdysozoa</taxon>
        <taxon>Arthropoda</taxon>
        <taxon>Hexapoda</taxon>
        <taxon>Insecta</taxon>
        <taxon>Pterygota</taxon>
        <taxon>Neoptera</taxon>
        <taxon>Endopterygota</taxon>
        <taxon>Diptera</taxon>
        <taxon>Brachycera</taxon>
        <taxon>Muscomorpha</taxon>
        <taxon>Tephritoidea</taxon>
        <taxon>Tephritidae</taxon>
        <taxon>Ceratitis</taxon>
        <taxon>Ceratitis</taxon>
    </lineage>
</organism>
<keyword evidence="2" id="KW-1185">Reference proteome</keyword>
<evidence type="ECO:0000313" key="1">
    <source>
        <dbReference type="EMBL" id="CAD6999171.1"/>
    </source>
</evidence>
<proteinExistence type="predicted"/>
<sequence>MLDTVGHEKHEQQQQQYQQYKLVGEVAVWQDGSISIREHCGGDSTQNNDAAS</sequence>
<dbReference type="AlphaFoldDB" id="A0A811UK89"/>
<feature type="non-terminal residue" evidence="1">
    <location>
        <position position="52"/>
    </location>
</feature>
<protein>
    <submittedName>
        <fullName evidence="1">(Mediterranean fruit fly) hypothetical protein</fullName>
    </submittedName>
</protein>
<accession>A0A811UK89</accession>
<dbReference type="EMBL" id="CAJHJT010000012">
    <property type="protein sequence ID" value="CAD6999171.1"/>
    <property type="molecule type" value="Genomic_DNA"/>
</dbReference>
<dbReference type="Proteomes" id="UP000606786">
    <property type="component" value="Unassembled WGS sequence"/>
</dbReference>
<comment type="caution">
    <text evidence="1">The sequence shown here is derived from an EMBL/GenBank/DDBJ whole genome shotgun (WGS) entry which is preliminary data.</text>
</comment>
<name>A0A811UK89_CERCA</name>
<evidence type="ECO:0000313" key="2">
    <source>
        <dbReference type="Proteomes" id="UP000606786"/>
    </source>
</evidence>